<comment type="caution">
    <text evidence="5">The sequence shown here is derived from an EMBL/GenBank/DDBJ whole genome shotgun (WGS) entry which is preliminary data.</text>
</comment>
<dbReference type="PROSITE" id="PS50082">
    <property type="entry name" value="WD_REPEATS_2"/>
    <property type="match status" value="1"/>
</dbReference>
<dbReference type="Gene3D" id="2.130.10.10">
    <property type="entry name" value="YVTN repeat-like/Quinoprotein amine dehydrogenase"/>
    <property type="match status" value="2"/>
</dbReference>
<dbReference type="SUPFAM" id="SSF50978">
    <property type="entry name" value="WD40 repeat-like"/>
    <property type="match status" value="1"/>
</dbReference>
<evidence type="ECO:0000256" key="3">
    <source>
        <dbReference type="ARBA" id="ARBA00046343"/>
    </source>
</evidence>
<dbReference type="InterPro" id="IPR040132">
    <property type="entry name" value="Tex1/THOC3"/>
</dbReference>
<comment type="similarity">
    <text evidence="3">Belongs to the THOC3 family.</text>
</comment>
<gene>
    <name evidence="5" type="ORF">AC631_02471</name>
</gene>
<protein>
    <submittedName>
        <fullName evidence="5">Uncharacterized protein</fullName>
    </submittedName>
</protein>
<feature type="repeat" description="WD" evidence="4">
    <location>
        <begin position="230"/>
        <end position="265"/>
    </location>
</feature>
<sequence>MSLSNNRTFFKNFVPVLIKDSPIAGGSGSEIILISINLTGTRLVNSRTDRSIRIWKCTPERLIDPIIIEHPHLKAVERISWNPKTEFSFATVGRDDLVKIWRCTGALEKELKIVKSGNTNESGTDVVCQIVAYSNDGEILTVVDRDSTVYLYSVSNNYNKFHEFKLNDHIYDILWFHHGHSFFMCALHDGSVPIYKVTDVLPGANGSAITDASPDTEVVNSVTIDLKHKLTGHRSSATCVAVDPRGKYCAVGSNEGVVSLWNTSSMLISKVLTNTDEAIANIDISRDGTYVAVAYDSGENIKIFDYDTTEQVYEVPNSNSGNLALSHITWFPSKTAFVHTSDNGKTMTLMKKPGK</sequence>
<dbReference type="GeneID" id="26839480"/>
<evidence type="ECO:0000313" key="6">
    <source>
        <dbReference type="Proteomes" id="UP000054251"/>
    </source>
</evidence>
<dbReference type="EMBL" id="LMYN01000043">
    <property type="protein sequence ID" value="KSA01790.1"/>
    <property type="molecule type" value="Genomic_DNA"/>
</dbReference>
<keyword evidence="2" id="KW-0677">Repeat</keyword>
<evidence type="ECO:0000256" key="1">
    <source>
        <dbReference type="ARBA" id="ARBA00022574"/>
    </source>
</evidence>
<dbReference type="GO" id="GO:0000445">
    <property type="term" value="C:THO complex part of transcription export complex"/>
    <property type="evidence" value="ECO:0007669"/>
    <property type="project" value="TreeGrafter"/>
</dbReference>
<organism evidence="5 6">
    <name type="scientific">Debaryomyces fabryi</name>
    <dbReference type="NCBI Taxonomy" id="58627"/>
    <lineage>
        <taxon>Eukaryota</taxon>
        <taxon>Fungi</taxon>
        <taxon>Dikarya</taxon>
        <taxon>Ascomycota</taxon>
        <taxon>Saccharomycotina</taxon>
        <taxon>Pichiomycetes</taxon>
        <taxon>Debaryomycetaceae</taxon>
        <taxon>Debaryomyces</taxon>
    </lineage>
</organism>
<dbReference type="PANTHER" id="PTHR22839:SF0">
    <property type="entry name" value="THO COMPLEX SUBUNIT 3"/>
    <property type="match status" value="1"/>
</dbReference>
<dbReference type="InterPro" id="IPR001680">
    <property type="entry name" value="WD40_rpt"/>
</dbReference>
<dbReference type="Pfam" id="PF00400">
    <property type="entry name" value="WD40"/>
    <property type="match status" value="1"/>
</dbReference>
<dbReference type="InterPro" id="IPR015943">
    <property type="entry name" value="WD40/YVTN_repeat-like_dom_sf"/>
</dbReference>
<dbReference type="SMART" id="SM00320">
    <property type="entry name" value="WD40"/>
    <property type="match status" value="6"/>
</dbReference>
<accession>A0A0V1PZU0</accession>
<dbReference type="GO" id="GO:0006406">
    <property type="term" value="P:mRNA export from nucleus"/>
    <property type="evidence" value="ECO:0007669"/>
    <property type="project" value="InterPro"/>
</dbReference>
<proteinExistence type="inferred from homology"/>
<dbReference type="PROSITE" id="PS50294">
    <property type="entry name" value="WD_REPEATS_REGION"/>
    <property type="match status" value="1"/>
</dbReference>
<evidence type="ECO:0000256" key="4">
    <source>
        <dbReference type="PROSITE-ProRule" id="PRU00221"/>
    </source>
</evidence>
<evidence type="ECO:0000313" key="5">
    <source>
        <dbReference type="EMBL" id="KSA01790.1"/>
    </source>
</evidence>
<dbReference type="AlphaFoldDB" id="A0A0V1PZU0"/>
<name>A0A0V1PZU0_9ASCO</name>
<keyword evidence="6" id="KW-1185">Reference proteome</keyword>
<dbReference type="RefSeq" id="XP_015467892.1">
    <property type="nucleotide sequence ID" value="XM_015611301.1"/>
</dbReference>
<dbReference type="OrthoDB" id="340259at2759"/>
<dbReference type="PANTHER" id="PTHR22839">
    <property type="entry name" value="THO COMPLEX SUBUNIT 3 THO3"/>
    <property type="match status" value="1"/>
</dbReference>
<keyword evidence="1 4" id="KW-0853">WD repeat</keyword>
<dbReference type="InterPro" id="IPR036322">
    <property type="entry name" value="WD40_repeat_dom_sf"/>
</dbReference>
<dbReference type="Proteomes" id="UP000054251">
    <property type="component" value="Unassembled WGS sequence"/>
</dbReference>
<evidence type="ECO:0000256" key="2">
    <source>
        <dbReference type="ARBA" id="ARBA00022737"/>
    </source>
</evidence>
<reference evidence="5 6" key="1">
    <citation type="submission" date="2015-11" db="EMBL/GenBank/DDBJ databases">
        <title>The genome of Debaryomyces fabryi.</title>
        <authorList>
            <person name="Tafer H."/>
            <person name="Lopandic K."/>
        </authorList>
    </citation>
    <scope>NUCLEOTIDE SEQUENCE [LARGE SCALE GENOMIC DNA]</scope>
    <source>
        <strain evidence="5 6">CBS 789</strain>
    </source>
</reference>